<dbReference type="AlphaFoldDB" id="A0A5C8J9T1"/>
<gene>
    <name evidence="1" type="ORF">FVR03_18410</name>
</gene>
<reference evidence="1 2" key="1">
    <citation type="submission" date="2019-08" db="EMBL/GenBank/DDBJ databases">
        <authorList>
            <person name="Shi S."/>
        </authorList>
    </citation>
    <scope>NUCLEOTIDE SEQUENCE [LARGE SCALE GENOMIC DNA]</scope>
    <source>
        <strain evidence="1 2">GY10130</strain>
    </source>
</reference>
<keyword evidence="2" id="KW-1185">Reference proteome</keyword>
<dbReference type="Proteomes" id="UP000321926">
    <property type="component" value="Unassembled WGS sequence"/>
</dbReference>
<protein>
    <submittedName>
        <fullName evidence="1">Uncharacterized protein</fullName>
    </submittedName>
</protein>
<dbReference type="EMBL" id="VRTY01000086">
    <property type="protein sequence ID" value="TXK33816.1"/>
    <property type="molecule type" value="Genomic_DNA"/>
</dbReference>
<organism evidence="1 2">
    <name type="scientific">Pontibacter qinzhouensis</name>
    <dbReference type="NCBI Taxonomy" id="2603253"/>
    <lineage>
        <taxon>Bacteria</taxon>
        <taxon>Pseudomonadati</taxon>
        <taxon>Bacteroidota</taxon>
        <taxon>Cytophagia</taxon>
        <taxon>Cytophagales</taxon>
        <taxon>Hymenobacteraceae</taxon>
        <taxon>Pontibacter</taxon>
    </lineage>
</organism>
<evidence type="ECO:0000313" key="2">
    <source>
        <dbReference type="Proteomes" id="UP000321926"/>
    </source>
</evidence>
<sequence length="167" mass="18626">MKLHALLTPLTLLLFFVSAGVLLSCSQDDPEDFVRDTAVEISIVSAAGEDLLDPALPNAIGQAAIKVSYLQQGRPVQVMNSNLDYQNGFLIYRSSHYTLRLFPSEHIDQQGRSTTYLQLKESEPADTLVCQLKQLHHQSASVVVSKIWHNSQLVWDGTGPRYFVLTK</sequence>
<evidence type="ECO:0000313" key="1">
    <source>
        <dbReference type="EMBL" id="TXK33816.1"/>
    </source>
</evidence>
<comment type="caution">
    <text evidence="1">The sequence shown here is derived from an EMBL/GenBank/DDBJ whole genome shotgun (WGS) entry which is preliminary data.</text>
</comment>
<dbReference type="PROSITE" id="PS51257">
    <property type="entry name" value="PROKAR_LIPOPROTEIN"/>
    <property type="match status" value="1"/>
</dbReference>
<dbReference type="RefSeq" id="WP_147923240.1">
    <property type="nucleotide sequence ID" value="NZ_VRTY01000086.1"/>
</dbReference>
<dbReference type="OrthoDB" id="1445731at2"/>
<accession>A0A5C8J9T1</accession>
<name>A0A5C8J9T1_9BACT</name>
<proteinExistence type="predicted"/>